<gene>
    <name evidence="1" type="ORF">ACFQ3W_03680</name>
</gene>
<evidence type="ECO:0000313" key="1">
    <source>
        <dbReference type="EMBL" id="MFD1175399.1"/>
    </source>
</evidence>
<dbReference type="Proteomes" id="UP001597262">
    <property type="component" value="Unassembled WGS sequence"/>
</dbReference>
<comment type="caution">
    <text evidence="1">The sequence shown here is derived from an EMBL/GenBank/DDBJ whole genome shotgun (WGS) entry which is preliminary data.</text>
</comment>
<name>A0ABW3RSE4_9BACL</name>
<reference evidence="2" key="1">
    <citation type="journal article" date="2019" name="Int. J. Syst. Evol. Microbiol.">
        <title>The Global Catalogue of Microorganisms (GCM) 10K type strain sequencing project: providing services to taxonomists for standard genome sequencing and annotation.</title>
        <authorList>
            <consortium name="The Broad Institute Genomics Platform"/>
            <consortium name="The Broad Institute Genome Sequencing Center for Infectious Disease"/>
            <person name="Wu L."/>
            <person name="Ma J."/>
        </authorList>
    </citation>
    <scope>NUCLEOTIDE SEQUENCE [LARGE SCALE GENOMIC DNA]</scope>
    <source>
        <strain evidence="2">CCUG 59189</strain>
    </source>
</reference>
<evidence type="ECO:0000313" key="2">
    <source>
        <dbReference type="Proteomes" id="UP001597262"/>
    </source>
</evidence>
<organism evidence="1 2">
    <name type="scientific">Paenibacillus puldeungensis</name>
    <dbReference type="NCBI Taxonomy" id="696536"/>
    <lineage>
        <taxon>Bacteria</taxon>
        <taxon>Bacillati</taxon>
        <taxon>Bacillota</taxon>
        <taxon>Bacilli</taxon>
        <taxon>Bacillales</taxon>
        <taxon>Paenibacillaceae</taxon>
        <taxon>Paenibacillus</taxon>
    </lineage>
</organism>
<sequence>MSSIIESAEALSDPVMTFDILIMVFKEAVKLISHADDSSGALGEVVRSCTSVIQQLCQSEDEANQSYFFETIIKTAKLKTLKDWPDFGYQLMEAVVFLVHHDKQVQRVFEVFETLGRLYDGSKYPEEHVITYKLLKQLKGREVADDYLMEHIDVDRLRVIAVEDAFLEESYEKAEKLCIQALHKEYSFQRRSKWANYLERIYTETANQEKLTEIVYYILVQGHPSYYSKLQGLYEAAGVWEQKKEPMLLDLSKKLLSNDYASVLDRAGETEKLLELLSENKHLIEYYGKKVARKYPEKTYSIYEEYIISQTGEATERRKYKEVCKLLKNYFDAGAHQSSLQLIDRLCGMYPRRPAMLDEFGKLKKKLEKMKKA</sequence>
<proteinExistence type="predicted"/>
<protein>
    <submittedName>
        <fullName evidence="1">Uncharacterized protein</fullName>
    </submittedName>
</protein>
<accession>A0ABW3RSE4</accession>
<keyword evidence="2" id="KW-1185">Reference proteome</keyword>
<dbReference type="EMBL" id="JBHTLM010000002">
    <property type="protein sequence ID" value="MFD1175399.1"/>
    <property type="molecule type" value="Genomic_DNA"/>
</dbReference>